<dbReference type="InterPro" id="IPR035965">
    <property type="entry name" value="PAS-like_dom_sf"/>
</dbReference>
<dbReference type="PROSITE" id="PS50110">
    <property type="entry name" value="RESPONSE_REGULATORY"/>
    <property type="match status" value="3"/>
</dbReference>
<evidence type="ECO:0000259" key="17">
    <source>
        <dbReference type="PROSITE" id="PS50113"/>
    </source>
</evidence>
<evidence type="ECO:0000259" key="14">
    <source>
        <dbReference type="PROSITE" id="PS50109"/>
    </source>
</evidence>
<dbReference type="InterPro" id="IPR003594">
    <property type="entry name" value="HATPase_dom"/>
</dbReference>
<dbReference type="SMART" id="SM00388">
    <property type="entry name" value="HisKA"/>
    <property type="match status" value="1"/>
</dbReference>
<feature type="domain" description="Histidine kinase" evidence="14">
    <location>
        <begin position="668"/>
        <end position="886"/>
    </location>
</feature>
<dbReference type="Gene3D" id="3.30.565.10">
    <property type="entry name" value="Histidine kinase-like ATPase, C-terminal domain"/>
    <property type="match status" value="1"/>
</dbReference>
<accession>A0A364NY57</accession>
<dbReference type="NCBIfam" id="TIGR00229">
    <property type="entry name" value="sensory_box"/>
    <property type="match status" value="3"/>
</dbReference>
<dbReference type="PANTHER" id="PTHR43047">
    <property type="entry name" value="TWO-COMPONENT HISTIDINE PROTEIN KINASE"/>
    <property type="match status" value="1"/>
</dbReference>
<gene>
    <name evidence="18" type="ORF">CU669_11590</name>
</gene>
<dbReference type="InterPro" id="IPR004358">
    <property type="entry name" value="Sig_transdc_His_kin-like_C"/>
</dbReference>
<dbReference type="SUPFAM" id="SSF55785">
    <property type="entry name" value="PYP-like sensor domain (PAS domain)"/>
    <property type="match status" value="3"/>
</dbReference>
<keyword evidence="4 13" id="KW-0597">Phosphoprotein</keyword>
<evidence type="ECO:0000256" key="10">
    <source>
        <dbReference type="ARBA" id="ARBA00023136"/>
    </source>
</evidence>
<dbReference type="AlphaFoldDB" id="A0A364NY57"/>
<dbReference type="InterPro" id="IPR001789">
    <property type="entry name" value="Sig_transdc_resp-reg_receiver"/>
</dbReference>
<feature type="modified residue" description="4-aspartylphosphate" evidence="13">
    <location>
        <position position="184"/>
    </location>
</feature>
<dbReference type="FunFam" id="1.10.287.130:FF:000038">
    <property type="entry name" value="Sensory transduction histidine kinase"/>
    <property type="match status" value="1"/>
</dbReference>
<dbReference type="InterPro" id="IPR000700">
    <property type="entry name" value="PAS-assoc_C"/>
</dbReference>
<dbReference type="InterPro" id="IPR013767">
    <property type="entry name" value="PAS_fold"/>
</dbReference>
<dbReference type="PROSITE" id="PS50109">
    <property type="entry name" value="HIS_KIN"/>
    <property type="match status" value="1"/>
</dbReference>
<feature type="domain" description="Response regulatory" evidence="15">
    <location>
        <begin position="910"/>
        <end position="1027"/>
    </location>
</feature>
<comment type="subcellular location">
    <subcellularLocation>
        <location evidence="2">Membrane</location>
    </subcellularLocation>
</comment>
<dbReference type="InterPro" id="IPR005467">
    <property type="entry name" value="His_kinase_dom"/>
</dbReference>
<dbReference type="SMART" id="SM00086">
    <property type="entry name" value="PAC"/>
    <property type="match status" value="2"/>
</dbReference>
<dbReference type="PROSITE" id="PS50113">
    <property type="entry name" value="PAC"/>
    <property type="match status" value="2"/>
</dbReference>
<comment type="function">
    <text evidence="11">Putative oxygen sensor; modulates the activity of FixJ, a transcriptional activator of nitrogen fixation fixK gene. FixL probably acts as a kinase that phosphorylates FixJ.</text>
</comment>
<keyword evidence="5" id="KW-0808">Transferase</keyword>
<dbReference type="PROSITE" id="PS50112">
    <property type="entry name" value="PAS"/>
    <property type="match status" value="2"/>
</dbReference>
<dbReference type="GO" id="GO:0000155">
    <property type="term" value="F:phosphorelay sensor kinase activity"/>
    <property type="evidence" value="ECO:0007669"/>
    <property type="project" value="InterPro"/>
</dbReference>
<dbReference type="GO" id="GO:0005886">
    <property type="term" value="C:plasma membrane"/>
    <property type="evidence" value="ECO:0007669"/>
    <property type="project" value="TreeGrafter"/>
</dbReference>
<evidence type="ECO:0000256" key="7">
    <source>
        <dbReference type="ARBA" id="ARBA00022777"/>
    </source>
</evidence>
<evidence type="ECO:0000313" key="19">
    <source>
        <dbReference type="Proteomes" id="UP000251075"/>
    </source>
</evidence>
<dbReference type="SUPFAM" id="SSF55874">
    <property type="entry name" value="ATPase domain of HSP90 chaperone/DNA topoisomerase II/histidine kinase"/>
    <property type="match status" value="1"/>
</dbReference>
<dbReference type="SUPFAM" id="SSF52172">
    <property type="entry name" value="CheY-like"/>
    <property type="match status" value="3"/>
</dbReference>
<dbReference type="CDD" id="cd17544">
    <property type="entry name" value="REC_2_GGDEF"/>
    <property type="match status" value="1"/>
</dbReference>
<dbReference type="FunFam" id="3.30.565.10:FF:000006">
    <property type="entry name" value="Sensor histidine kinase WalK"/>
    <property type="match status" value="1"/>
</dbReference>
<keyword evidence="9" id="KW-0902">Two-component regulatory system</keyword>
<evidence type="ECO:0000256" key="1">
    <source>
        <dbReference type="ARBA" id="ARBA00000085"/>
    </source>
</evidence>
<reference evidence="18 19" key="1">
    <citation type="submission" date="2017-11" db="EMBL/GenBank/DDBJ databases">
        <title>Draft genome sequence of magnetotactic bacterium Magnetospirillum kuznetsovii LBB-42.</title>
        <authorList>
            <person name="Grouzdev D.S."/>
            <person name="Rysina M.S."/>
            <person name="Baslerov R.V."/>
            <person name="Koziaeva V."/>
        </authorList>
    </citation>
    <scope>NUCLEOTIDE SEQUENCE [LARGE SCALE GENOMIC DNA]</scope>
    <source>
        <strain evidence="18 19">LBB-42</strain>
    </source>
</reference>
<evidence type="ECO:0000256" key="9">
    <source>
        <dbReference type="ARBA" id="ARBA00023012"/>
    </source>
</evidence>
<dbReference type="InterPro" id="IPR003661">
    <property type="entry name" value="HisK_dim/P_dom"/>
</dbReference>
<dbReference type="GO" id="GO:0009927">
    <property type="term" value="F:histidine phosphotransfer kinase activity"/>
    <property type="evidence" value="ECO:0007669"/>
    <property type="project" value="TreeGrafter"/>
</dbReference>
<organism evidence="18 19">
    <name type="scientific">Paramagnetospirillum kuznetsovii</name>
    <dbReference type="NCBI Taxonomy" id="2053833"/>
    <lineage>
        <taxon>Bacteria</taxon>
        <taxon>Pseudomonadati</taxon>
        <taxon>Pseudomonadota</taxon>
        <taxon>Alphaproteobacteria</taxon>
        <taxon>Rhodospirillales</taxon>
        <taxon>Magnetospirillaceae</taxon>
        <taxon>Paramagnetospirillum</taxon>
    </lineage>
</organism>
<dbReference type="EMBL" id="PGTO01000007">
    <property type="protein sequence ID" value="RAU21930.1"/>
    <property type="molecule type" value="Genomic_DNA"/>
</dbReference>
<dbReference type="Gene3D" id="3.40.50.2300">
    <property type="match status" value="3"/>
</dbReference>
<dbReference type="FunFam" id="3.30.450.20:FF:000060">
    <property type="entry name" value="Sensor protein FixL"/>
    <property type="match status" value="1"/>
</dbReference>
<dbReference type="OrthoDB" id="9801651at2"/>
<evidence type="ECO:0000256" key="12">
    <source>
        <dbReference type="ARBA" id="ARBA00070616"/>
    </source>
</evidence>
<keyword evidence="10" id="KW-0472">Membrane</keyword>
<feature type="domain" description="PAC" evidence="17">
    <location>
        <begin position="477"/>
        <end position="528"/>
    </location>
</feature>
<dbReference type="InterPro" id="IPR001610">
    <property type="entry name" value="PAC"/>
</dbReference>
<evidence type="ECO:0000259" key="15">
    <source>
        <dbReference type="PROSITE" id="PS50110"/>
    </source>
</evidence>
<dbReference type="EC" id="2.7.13.3" evidence="3"/>
<dbReference type="GO" id="GO:0005524">
    <property type="term" value="F:ATP binding"/>
    <property type="evidence" value="ECO:0007669"/>
    <property type="project" value="UniProtKB-KW"/>
</dbReference>
<name>A0A364NY57_9PROT</name>
<dbReference type="Gene3D" id="3.30.450.20">
    <property type="entry name" value="PAS domain"/>
    <property type="match status" value="3"/>
</dbReference>
<evidence type="ECO:0000313" key="18">
    <source>
        <dbReference type="EMBL" id="RAU21930.1"/>
    </source>
</evidence>
<evidence type="ECO:0000256" key="8">
    <source>
        <dbReference type="ARBA" id="ARBA00022840"/>
    </source>
</evidence>
<evidence type="ECO:0000259" key="16">
    <source>
        <dbReference type="PROSITE" id="PS50112"/>
    </source>
</evidence>
<proteinExistence type="predicted"/>
<evidence type="ECO:0000256" key="4">
    <source>
        <dbReference type="ARBA" id="ARBA00022553"/>
    </source>
</evidence>
<evidence type="ECO:0000256" key="2">
    <source>
        <dbReference type="ARBA" id="ARBA00004370"/>
    </source>
</evidence>
<feature type="domain" description="PAC" evidence="17">
    <location>
        <begin position="598"/>
        <end position="650"/>
    </location>
</feature>
<dbReference type="SMART" id="SM00448">
    <property type="entry name" value="REC"/>
    <property type="match status" value="3"/>
</dbReference>
<dbReference type="SMART" id="SM00091">
    <property type="entry name" value="PAS"/>
    <property type="match status" value="3"/>
</dbReference>
<dbReference type="GO" id="GO:0006355">
    <property type="term" value="P:regulation of DNA-templated transcription"/>
    <property type="evidence" value="ECO:0007669"/>
    <property type="project" value="InterPro"/>
</dbReference>
<dbReference type="PANTHER" id="PTHR43047:SF72">
    <property type="entry name" value="OSMOSENSING HISTIDINE PROTEIN KINASE SLN1"/>
    <property type="match status" value="1"/>
</dbReference>
<feature type="modified residue" description="4-aspartylphosphate" evidence="13">
    <location>
        <position position="63"/>
    </location>
</feature>
<dbReference type="SUPFAM" id="SSF47384">
    <property type="entry name" value="Homodimeric domain of signal transducing histidine kinase"/>
    <property type="match status" value="1"/>
</dbReference>
<feature type="domain" description="PAS" evidence="16">
    <location>
        <begin position="400"/>
        <end position="470"/>
    </location>
</feature>
<comment type="caution">
    <text evidence="18">The sequence shown here is derived from an EMBL/GenBank/DDBJ whole genome shotgun (WGS) entry which is preliminary data.</text>
</comment>
<dbReference type="InterPro" id="IPR000014">
    <property type="entry name" value="PAS"/>
</dbReference>
<comment type="catalytic activity">
    <reaction evidence="1">
        <text>ATP + protein L-histidine = ADP + protein N-phospho-L-histidine.</text>
        <dbReference type="EC" id="2.7.13.3"/>
    </reaction>
</comment>
<evidence type="ECO:0000256" key="3">
    <source>
        <dbReference type="ARBA" id="ARBA00012438"/>
    </source>
</evidence>
<dbReference type="CDD" id="cd00082">
    <property type="entry name" value="HisKA"/>
    <property type="match status" value="1"/>
</dbReference>
<feature type="domain" description="Response regulatory" evidence="15">
    <location>
        <begin position="11"/>
        <end position="126"/>
    </location>
</feature>
<dbReference type="SMART" id="SM00387">
    <property type="entry name" value="HATPase_c"/>
    <property type="match status" value="1"/>
</dbReference>
<evidence type="ECO:0000256" key="13">
    <source>
        <dbReference type="PROSITE-ProRule" id="PRU00169"/>
    </source>
</evidence>
<dbReference type="InterPro" id="IPR011006">
    <property type="entry name" value="CheY-like_superfamily"/>
</dbReference>
<dbReference type="InterPro" id="IPR036890">
    <property type="entry name" value="HATPase_C_sf"/>
</dbReference>
<dbReference type="RefSeq" id="WP_112144784.1">
    <property type="nucleotide sequence ID" value="NZ_PGTO01000007.1"/>
</dbReference>
<keyword evidence="19" id="KW-1185">Reference proteome</keyword>
<sequence>MPKALKRAPMRVLVVEDSRFFASILRKGIEEKLGFLISLASDRAQARKLLADHPNDFFAALVDLHLPDCSEGEVVDDTVAAGIPTIVFTSSFDDGLRELVLAKNVVDYVTKNNPTSVEQVLSMLRRLAVNGSMKVLVVDDSKTSRRLISRHLQAHNFQTVEAGSGREALALLDSNPDTRLAIIDYNMDGMDGCALITEIRRRHARETMVLIGISAYGNNLLSARFMKAGASDFINKPFIPEELFCRIYQNLELIDHITALTRETAERKLVERGAAELSSINETMISNSALGIAVYRGTGECVVANPALAAMIGGTVKKLRCQNFRKIPSWVETGLLALADQVLSSGRPAHHSCLINTTFGKRFWAEVDVSSFIKDGEPHLLLAFRDETVLKDTEQKFQRERSKLLAVLNSSAIGIVTINHLGIIQSVNPATEAIFGWSVMEMAGKNVNMLAPEPHKSMHDDYITRYRQGTEPKAIGKRREVQGQRKDGSTFPMELTVSVIHDDSGDMTFIGMVTDVSERHAADAAVRRLSSAVENSSAIVVITDREGRIEYANPRICEVSGYSRDELIGQTPAIFKSGETKDETYRSLWRAIRVGEVWRGEFHNRRKDGSLYWVKANIDPIRDEHGTVTHFVAVEEDVTESRKAQKELEAAVEAAEAANRSKSEFLSNMSHELRTPLNAVLGFAQILDFNAKEPLTPSQKKCVDRILTGGHHLLELISEILDLSRIEAGRVELSMADVRLSELLEECRSFVQPLADRQGISIAITAASNLSVRADYTRLKQVLLNLFSNAIKYNNSQGKVYIGCEAVDGDMVEITTSDTGIGIPESLQAELFMPFSRLGQENSSIEGTGIGLTITKRLVEMMGGIIGVNSVFGEGTTFSVTLPSSGTVLPFEQPARGDAAVAVVDDHCGTVVYIEDNPANIELMEMVFSRLEKVRLLTAPDGKLGIELVRNNRPDLILLDLNLPGMDGFEILKFLRHLDEAANTPVFALTASATPADMEKGRRAGFQKYLTKPFVIDDLIEATRDALNLGRME</sequence>
<dbReference type="PRINTS" id="PR00344">
    <property type="entry name" value="BCTRLSENSOR"/>
</dbReference>
<dbReference type="Pfam" id="PF13426">
    <property type="entry name" value="PAS_9"/>
    <property type="match status" value="2"/>
</dbReference>
<dbReference type="Gene3D" id="1.10.287.130">
    <property type="match status" value="1"/>
</dbReference>
<evidence type="ECO:0000256" key="6">
    <source>
        <dbReference type="ARBA" id="ARBA00022741"/>
    </source>
</evidence>
<evidence type="ECO:0000256" key="5">
    <source>
        <dbReference type="ARBA" id="ARBA00022679"/>
    </source>
</evidence>
<keyword evidence="8" id="KW-0067">ATP-binding</keyword>
<dbReference type="Pfam" id="PF00512">
    <property type="entry name" value="HisKA"/>
    <property type="match status" value="1"/>
</dbReference>
<keyword evidence="6" id="KW-0547">Nucleotide-binding</keyword>
<keyword evidence="7" id="KW-0418">Kinase</keyword>
<dbReference type="CDD" id="cd00130">
    <property type="entry name" value="PAS"/>
    <property type="match status" value="2"/>
</dbReference>
<dbReference type="Pfam" id="PF00072">
    <property type="entry name" value="Response_reg"/>
    <property type="match status" value="2"/>
</dbReference>
<feature type="domain" description="Response regulatory" evidence="15">
    <location>
        <begin position="134"/>
        <end position="251"/>
    </location>
</feature>
<protein>
    <recommendedName>
        <fullName evidence="12">Sensor protein FixL</fullName>
        <ecNumber evidence="3">2.7.13.3</ecNumber>
    </recommendedName>
</protein>
<feature type="modified residue" description="4-aspartylphosphate" evidence="13">
    <location>
        <position position="960"/>
    </location>
</feature>
<dbReference type="InterPro" id="IPR036097">
    <property type="entry name" value="HisK_dim/P_sf"/>
</dbReference>
<dbReference type="Pfam" id="PF00989">
    <property type="entry name" value="PAS"/>
    <property type="match status" value="1"/>
</dbReference>
<feature type="domain" description="PAS" evidence="16">
    <location>
        <begin position="525"/>
        <end position="571"/>
    </location>
</feature>
<dbReference type="CDD" id="cd16922">
    <property type="entry name" value="HATPase_EvgS-ArcB-TorS-like"/>
    <property type="match status" value="1"/>
</dbReference>
<evidence type="ECO:0000256" key="11">
    <source>
        <dbReference type="ARBA" id="ARBA00059827"/>
    </source>
</evidence>
<dbReference type="Proteomes" id="UP000251075">
    <property type="component" value="Unassembled WGS sequence"/>
</dbReference>
<dbReference type="Pfam" id="PF02518">
    <property type="entry name" value="HATPase_c"/>
    <property type="match status" value="1"/>
</dbReference>